<dbReference type="EMBL" id="JAGIZQ010000007">
    <property type="protein sequence ID" value="KAH6617560.1"/>
    <property type="molecule type" value="Genomic_DNA"/>
</dbReference>
<gene>
    <name evidence="1" type="ORF">F5144DRAFT_551994</name>
</gene>
<sequence>MHKSGTGLLDPKWKFRWHIVVLFLAIAVIVLTGIYINISAFFTRPDIMAIPFAVKTLVFIAYQLLSEHTERFAKWKSLKANLILNSIEPVFWLTLIILKFMGISRFCSGGGCAVTWIITMVAIAILVLSVHIAILSFQQYRESKQSAPPQSGYAGSLTTEASAPILTESNDGTSIQVASSTPEPSQNTRKRVTKAVRRAHEKSRTGCRTCKRRRIKCDEKRPSCRNCEKHAVPCDFVPSQTSSASTPLSELSPPSQSPSAINMMDLELMHNFTTYTCTTLASDPAVRQFMRTTAVHMATNCEYVMRSILAVSALHLSRFRPQHKKTYLERAMQHHQAATSTALHLMTDLRAEECERLHIFSMLTVYYALGCSPDEADQAPESPLIPHWLRLLHGMEPILDMLQPRTYRGILTPLFDFGRRRMTPFLRTTPPRDPGLLADIQFLIHRRCTDASLLPIYDDMIEQLRRLLALILTTPNDPVVTTSARPNLHSDQEGPTTAQSPNVNESPAVDTPSAVPPMWTKLEAWDILVWQWTQGKDFLPLLEAVNPPQEAVVIFAFCLLALRKLENQWWVEGWADHLMGKTWSLLDEEHRHWVVWATEELGWIPPR</sequence>
<organism evidence="1 2">
    <name type="scientific">Chaetomium tenue</name>
    <dbReference type="NCBI Taxonomy" id="1854479"/>
    <lineage>
        <taxon>Eukaryota</taxon>
        <taxon>Fungi</taxon>
        <taxon>Dikarya</taxon>
        <taxon>Ascomycota</taxon>
        <taxon>Pezizomycotina</taxon>
        <taxon>Sordariomycetes</taxon>
        <taxon>Sordariomycetidae</taxon>
        <taxon>Sordariales</taxon>
        <taxon>Chaetomiaceae</taxon>
        <taxon>Chaetomium</taxon>
    </lineage>
</organism>
<evidence type="ECO:0000313" key="1">
    <source>
        <dbReference type="EMBL" id="KAH6617560.1"/>
    </source>
</evidence>
<proteinExistence type="predicted"/>
<dbReference type="Proteomes" id="UP000724584">
    <property type="component" value="Unassembled WGS sequence"/>
</dbReference>
<protein>
    <submittedName>
        <fullName evidence="1">Uncharacterized protein</fullName>
    </submittedName>
</protein>
<evidence type="ECO:0000313" key="2">
    <source>
        <dbReference type="Proteomes" id="UP000724584"/>
    </source>
</evidence>
<accession>A0ACB7NVV5</accession>
<reference evidence="1 2" key="1">
    <citation type="journal article" date="2021" name="Nat. Commun.">
        <title>Genetic determinants of endophytism in the Arabidopsis root mycobiome.</title>
        <authorList>
            <person name="Mesny F."/>
            <person name="Miyauchi S."/>
            <person name="Thiergart T."/>
            <person name="Pickel B."/>
            <person name="Atanasova L."/>
            <person name="Karlsson M."/>
            <person name="Huettel B."/>
            <person name="Barry K.W."/>
            <person name="Haridas S."/>
            <person name="Chen C."/>
            <person name="Bauer D."/>
            <person name="Andreopoulos W."/>
            <person name="Pangilinan J."/>
            <person name="LaButti K."/>
            <person name="Riley R."/>
            <person name="Lipzen A."/>
            <person name="Clum A."/>
            <person name="Drula E."/>
            <person name="Henrissat B."/>
            <person name="Kohler A."/>
            <person name="Grigoriev I.V."/>
            <person name="Martin F.M."/>
            <person name="Hacquard S."/>
        </authorList>
    </citation>
    <scope>NUCLEOTIDE SEQUENCE [LARGE SCALE GENOMIC DNA]</scope>
    <source>
        <strain evidence="1 2">MPI-SDFR-AT-0079</strain>
    </source>
</reference>
<name>A0ACB7NVV5_9PEZI</name>
<keyword evidence="2" id="KW-1185">Reference proteome</keyword>
<comment type="caution">
    <text evidence="1">The sequence shown here is derived from an EMBL/GenBank/DDBJ whole genome shotgun (WGS) entry which is preliminary data.</text>
</comment>